<dbReference type="EMBL" id="BEXT01000001">
    <property type="protein sequence ID" value="GBC63943.1"/>
    <property type="molecule type" value="Genomic_DNA"/>
</dbReference>
<gene>
    <name evidence="2" type="ORF">DENIS_4943</name>
</gene>
<feature type="transmembrane region" description="Helical" evidence="1">
    <location>
        <begin position="272"/>
        <end position="292"/>
    </location>
</feature>
<keyword evidence="1" id="KW-1133">Transmembrane helix</keyword>
<feature type="transmembrane region" description="Helical" evidence="1">
    <location>
        <begin position="21"/>
        <end position="42"/>
    </location>
</feature>
<feature type="transmembrane region" description="Helical" evidence="1">
    <location>
        <begin position="172"/>
        <end position="191"/>
    </location>
</feature>
<keyword evidence="1" id="KW-0812">Transmembrane</keyword>
<proteinExistence type="predicted"/>
<keyword evidence="3" id="KW-1185">Reference proteome</keyword>
<sequence length="460" mass="51445">MTSYGLANPEMKRNIWLELTPNRLVVTPLVLGAIFFLAWLTADDYLEFMGYLRHISLMLFCLMVFVWGSKLVSESVVSEVNDRTWDFQRMTALGPADMTLGKLVGSAICPWYGAGFCAAAYILSALCLPDTVRHMKLLLVILFSGILCHALVLAMTLMGIRKNRGREKINSSFYLVIIIGLLFFSAPLISLFNKEEMLIRWYTGVFSPPDFMIFTSAFFLCWSVLGVYRAMRTELQIVNGPWVWTLFLVTLMLYASGLTANDDTLSFPDRLMLSLILSYGIGITLTYITAFSEPKDIVDFRRLADKVAKTQWREAGKLMPLWAISLILSVMLCAATTFFSLTLEIDTLPDEQQLTTPFYFNLLCFLLRDLGLLIYVNLKGRSDRADIAAMLYLMILYLLIPAIITVSGAESLLPVFVPTFDGGLLTGTLPVCIQLVFIIVLVQKRWAAGGLGVAGGPHGR</sequence>
<feature type="transmembrane region" description="Helical" evidence="1">
    <location>
        <begin position="48"/>
        <end position="68"/>
    </location>
</feature>
<dbReference type="OrthoDB" id="7328287at2"/>
<name>A0A401G423_9BACT</name>
<evidence type="ECO:0000256" key="1">
    <source>
        <dbReference type="SAM" id="Phobius"/>
    </source>
</evidence>
<comment type="caution">
    <text evidence="2">The sequence shown here is derived from an EMBL/GenBank/DDBJ whole genome shotgun (WGS) entry which is preliminary data.</text>
</comment>
<accession>A0A401G423</accession>
<feature type="transmembrane region" description="Helical" evidence="1">
    <location>
        <begin position="423"/>
        <end position="442"/>
    </location>
</feature>
<feature type="transmembrane region" description="Helical" evidence="1">
    <location>
        <begin position="211"/>
        <end position="230"/>
    </location>
</feature>
<dbReference type="Proteomes" id="UP000288096">
    <property type="component" value="Unassembled WGS sequence"/>
</dbReference>
<feature type="transmembrane region" description="Helical" evidence="1">
    <location>
        <begin position="242"/>
        <end position="260"/>
    </location>
</feature>
<evidence type="ECO:0000313" key="3">
    <source>
        <dbReference type="Proteomes" id="UP000288096"/>
    </source>
</evidence>
<feature type="transmembrane region" description="Helical" evidence="1">
    <location>
        <begin position="390"/>
        <end position="417"/>
    </location>
</feature>
<organism evidence="2 3">
    <name type="scientific">Desulfonema ishimotonii</name>
    <dbReference type="NCBI Taxonomy" id="45657"/>
    <lineage>
        <taxon>Bacteria</taxon>
        <taxon>Pseudomonadati</taxon>
        <taxon>Thermodesulfobacteriota</taxon>
        <taxon>Desulfobacteria</taxon>
        <taxon>Desulfobacterales</taxon>
        <taxon>Desulfococcaceae</taxon>
        <taxon>Desulfonema</taxon>
    </lineage>
</organism>
<protein>
    <submittedName>
        <fullName evidence="2">Uncharacterized protein</fullName>
    </submittedName>
</protein>
<feature type="transmembrane region" description="Helical" evidence="1">
    <location>
        <begin position="103"/>
        <end position="125"/>
    </location>
</feature>
<reference evidence="3" key="1">
    <citation type="submission" date="2017-11" db="EMBL/GenBank/DDBJ databases">
        <authorList>
            <person name="Watanabe M."/>
            <person name="Kojima H."/>
        </authorList>
    </citation>
    <scope>NUCLEOTIDE SEQUENCE [LARGE SCALE GENOMIC DNA]</scope>
    <source>
        <strain evidence="3">Tokyo 01</strain>
    </source>
</reference>
<dbReference type="AlphaFoldDB" id="A0A401G423"/>
<reference evidence="3" key="2">
    <citation type="submission" date="2019-01" db="EMBL/GenBank/DDBJ databases">
        <title>Genome sequence of Desulfonema ishimotonii strain Tokyo 01.</title>
        <authorList>
            <person name="Fukui M."/>
        </authorList>
    </citation>
    <scope>NUCLEOTIDE SEQUENCE [LARGE SCALE GENOMIC DNA]</scope>
    <source>
        <strain evidence="3">Tokyo 01</strain>
    </source>
</reference>
<evidence type="ECO:0000313" key="2">
    <source>
        <dbReference type="EMBL" id="GBC63943.1"/>
    </source>
</evidence>
<feature type="transmembrane region" description="Helical" evidence="1">
    <location>
        <begin position="318"/>
        <end position="338"/>
    </location>
</feature>
<dbReference type="RefSeq" id="WP_124330959.1">
    <property type="nucleotide sequence ID" value="NZ_BEXT01000001.1"/>
</dbReference>
<feature type="transmembrane region" description="Helical" evidence="1">
    <location>
        <begin position="137"/>
        <end position="160"/>
    </location>
</feature>
<keyword evidence="1" id="KW-0472">Membrane</keyword>
<feature type="transmembrane region" description="Helical" evidence="1">
    <location>
        <begin position="358"/>
        <end position="378"/>
    </location>
</feature>